<evidence type="ECO:0000313" key="2">
    <source>
        <dbReference type="Proteomes" id="UP000017820"/>
    </source>
</evidence>
<dbReference type="Proteomes" id="UP000017820">
    <property type="component" value="Unassembled WGS sequence"/>
</dbReference>
<accession>V4HNY3</accession>
<dbReference type="EMBL" id="AUSV01000113">
    <property type="protein sequence ID" value="ESP91478.1"/>
    <property type="molecule type" value="Genomic_DNA"/>
</dbReference>
<comment type="caution">
    <text evidence="1">The sequence shown here is derived from an EMBL/GenBank/DDBJ whole genome shotgun (WGS) entry which is preliminary data.</text>
</comment>
<dbReference type="PATRIC" id="fig|1353533.3.peg.4232"/>
<gene>
    <name evidence="1" type="ORF">PL2TA16_00277</name>
</gene>
<sequence>MFLVCQTSITKQLNINESVVGYLIAQIRPTIFLPLIEYSQSMIEREKIKDVLPVFLEYKDHSDSDITDRITHHGLSFGEAERISAFLPSAFCRIVLGDKLELDFPNTYKVEGKEGEYAYSEEPIYKLAIDIASEIYHNEPELADIFNSIVTRSAEFNAVNQALNKGSEITGGSLQATTYFGYKTLGKKRSLLSRIFG</sequence>
<proteinExistence type="predicted"/>
<dbReference type="AlphaFoldDB" id="V4HNY3"/>
<name>V4HNY3_PSEL2</name>
<evidence type="ECO:0000313" key="1">
    <source>
        <dbReference type="EMBL" id="ESP91478.1"/>
    </source>
</evidence>
<protein>
    <submittedName>
        <fullName evidence="1">Uncharacterized protein</fullName>
    </submittedName>
</protein>
<reference evidence="1 2" key="1">
    <citation type="submission" date="2013-07" db="EMBL/GenBank/DDBJ databases">
        <title>Draft genome sequence of Pseudoalteromonas luteoviolacea 2ta16.</title>
        <authorList>
            <person name="Allen E.E."/>
            <person name="Azam F."/>
            <person name="Podell S."/>
        </authorList>
    </citation>
    <scope>NUCLEOTIDE SEQUENCE [LARGE SCALE GENOMIC DNA]</scope>
    <source>
        <strain evidence="1 2">2ta16</strain>
    </source>
</reference>
<organism evidence="1 2">
    <name type="scientific">Pseudoalteromonas luteoviolacea (strain 2ta16)</name>
    <dbReference type="NCBI Taxonomy" id="1353533"/>
    <lineage>
        <taxon>Bacteria</taxon>
        <taxon>Pseudomonadati</taxon>
        <taxon>Pseudomonadota</taxon>
        <taxon>Gammaproteobacteria</taxon>
        <taxon>Alteromonadales</taxon>
        <taxon>Pseudoalteromonadaceae</taxon>
        <taxon>Pseudoalteromonas</taxon>
    </lineage>
</organism>